<evidence type="ECO:0000256" key="6">
    <source>
        <dbReference type="ARBA" id="ARBA00022679"/>
    </source>
</evidence>
<keyword evidence="10" id="KW-0833">Ubl conjugation pathway</keyword>
<evidence type="ECO:0000313" key="17">
    <source>
        <dbReference type="Proteomes" id="UP000215914"/>
    </source>
</evidence>
<dbReference type="EMBL" id="CM007897">
    <property type="protein sequence ID" value="OTG17757.1"/>
    <property type="molecule type" value="Genomic_DNA"/>
</dbReference>
<dbReference type="SMART" id="SM00647">
    <property type="entry name" value="IBR"/>
    <property type="match status" value="2"/>
</dbReference>
<dbReference type="GO" id="GO:0031624">
    <property type="term" value="F:ubiquitin conjugating enzyme binding"/>
    <property type="evidence" value="ECO:0000318"/>
    <property type="project" value="GO_Central"/>
</dbReference>
<dbReference type="GO" id="GO:0006511">
    <property type="term" value="P:ubiquitin-dependent protein catabolic process"/>
    <property type="evidence" value="ECO:0000318"/>
    <property type="project" value="GO_Central"/>
</dbReference>
<dbReference type="InterPro" id="IPR044066">
    <property type="entry name" value="TRIAD_supradom"/>
</dbReference>
<dbReference type="InterPro" id="IPR031127">
    <property type="entry name" value="E3_UB_ligase_RBR"/>
</dbReference>
<dbReference type="PROSITE" id="PS50089">
    <property type="entry name" value="ZF_RING_2"/>
    <property type="match status" value="1"/>
</dbReference>
<evidence type="ECO:0000256" key="9">
    <source>
        <dbReference type="ARBA" id="ARBA00022771"/>
    </source>
</evidence>
<comment type="similarity">
    <text evidence="4">Belongs to the RBR family. Ariadne subfamily.</text>
</comment>
<comment type="catalytic activity">
    <reaction evidence="1">
        <text>[E2 ubiquitin-conjugating enzyme]-S-ubiquitinyl-L-cysteine + [acceptor protein]-L-lysine = [E2 ubiquitin-conjugating enzyme]-L-cysteine + [acceptor protein]-N(6)-ubiquitinyl-L-lysine.</text>
        <dbReference type="EC" id="2.3.2.31"/>
    </reaction>
</comment>
<dbReference type="Pfam" id="PF01485">
    <property type="entry name" value="IBR"/>
    <property type="match status" value="2"/>
</dbReference>
<dbReference type="EC" id="2.3.2.31" evidence="5"/>
<dbReference type="InParanoid" id="A0A251U321"/>
<keyword evidence="17" id="KW-1185">Reference proteome</keyword>
<evidence type="ECO:0000256" key="3">
    <source>
        <dbReference type="ARBA" id="ARBA00003976"/>
    </source>
</evidence>
<keyword evidence="11" id="KW-0862">Zinc</keyword>
<dbReference type="CDD" id="cd22582">
    <property type="entry name" value="BRcat_RBR_unk"/>
    <property type="match status" value="1"/>
</dbReference>
<keyword evidence="13" id="KW-1133">Transmembrane helix</keyword>
<feature type="domain" description="RING-type" evidence="15">
    <location>
        <begin position="148"/>
        <end position="353"/>
    </location>
</feature>
<feature type="transmembrane region" description="Helical" evidence="13">
    <location>
        <begin position="17"/>
        <end position="39"/>
    </location>
</feature>
<comment type="cofactor">
    <cofactor evidence="2">
        <name>Zn(2+)</name>
        <dbReference type="ChEBI" id="CHEBI:29105"/>
    </cofactor>
</comment>
<evidence type="ECO:0000256" key="11">
    <source>
        <dbReference type="ARBA" id="ARBA00022833"/>
    </source>
</evidence>
<accession>A0A251U321</accession>
<evidence type="ECO:0000256" key="10">
    <source>
        <dbReference type="ARBA" id="ARBA00022786"/>
    </source>
</evidence>
<dbReference type="AlphaFoldDB" id="A0A251U321"/>
<organism evidence="16 17">
    <name type="scientific">Helianthus annuus</name>
    <name type="common">Common sunflower</name>
    <dbReference type="NCBI Taxonomy" id="4232"/>
    <lineage>
        <taxon>Eukaryota</taxon>
        <taxon>Viridiplantae</taxon>
        <taxon>Streptophyta</taxon>
        <taxon>Embryophyta</taxon>
        <taxon>Tracheophyta</taxon>
        <taxon>Spermatophyta</taxon>
        <taxon>Magnoliopsida</taxon>
        <taxon>eudicotyledons</taxon>
        <taxon>Gunneridae</taxon>
        <taxon>Pentapetalae</taxon>
        <taxon>asterids</taxon>
        <taxon>campanulids</taxon>
        <taxon>Asterales</taxon>
        <taxon>Asteraceae</taxon>
        <taxon>Asteroideae</taxon>
        <taxon>Heliantheae alliance</taxon>
        <taxon>Heliantheae</taxon>
        <taxon>Helianthus</taxon>
    </lineage>
</organism>
<dbReference type="Gene3D" id="3.30.40.10">
    <property type="entry name" value="Zinc/RING finger domain, C3HC4 (zinc finger)"/>
    <property type="match status" value="1"/>
</dbReference>
<dbReference type="InterPro" id="IPR002867">
    <property type="entry name" value="IBR_dom"/>
</dbReference>
<evidence type="ECO:0000256" key="13">
    <source>
        <dbReference type="SAM" id="Phobius"/>
    </source>
</evidence>
<dbReference type="GO" id="GO:0061630">
    <property type="term" value="F:ubiquitin protein ligase activity"/>
    <property type="evidence" value="ECO:0000318"/>
    <property type="project" value="GO_Central"/>
</dbReference>
<reference evidence="17" key="1">
    <citation type="journal article" date="2017" name="Nature">
        <title>The sunflower genome provides insights into oil metabolism, flowering and Asterid evolution.</title>
        <authorList>
            <person name="Badouin H."/>
            <person name="Gouzy J."/>
            <person name="Grassa C.J."/>
            <person name="Murat F."/>
            <person name="Staton S.E."/>
            <person name="Cottret L."/>
            <person name="Lelandais-Briere C."/>
            <person name="Owens G.L."/>
            <person name="Carrere S."/>
            <person name="Mayjonade B."/>
            <person name="Legrand L."/>
            <person name="Gill N."/>
            <person name="Kane N.C."/>
            <person name="Bowers J.E."/>
            <person name="Hubner S."/>
            <person name="Bellec A."/>
            <person name="Berard A."/>
            <person name="Berges H."/>
            <person name="Blanchet N."/>
            <person name="Boniface M.C."/>
            <person name="Brunel D."/>
            <person name="Catrice O."/>
            <person name="Chaidir N."/>
            <person name="Claudel C."/>
            <person name="Donnadieu C."/>
            <person name="Faraut T."/>
            <person name="Fievet G."/>
            <person name="Helmstetter N."/>
            <person name="King M."/>
            <person name="Knapp S.J."/>
            <person name="Lai Z."/>
            <person name="Le Paslier M.C."/>
            <person name="Lippi Y."/>
            <person name="Lorenzon L."/>
            <person name="Mandel J.R."/>
            <person name="Marage G."/>
            <person name="Marchand G."/>
            <person name="Marquand E."/>
            <person name="Bret-Mestries E."/>
            <person name="Morien E."/>
            <person name="Nambeesan S."/>
            <person name="Nguyen T."/>
            <person name="Pegot-Espagnet P."/>
            <person name="Pouilly N."/>
            <person name="Raftis F."/>
            <person name="Sallet E."/>
            <person name="Schiex T."/>
            <person name="Thomas J."/>
            <person name="Vandecasteele C."/>
            <person name="Vares D."/>
            <person name="Vear F."/>
            <person name="Vautrin S."/>
            <person name="Crespi M."/>
            <person name="Mangin B."/>
            <person name="Burke J.M."/>
            <person name="Salse J."/>
            <person name="Munos S."/>
            <person name="Vincourt P."/>
            <person name="Rieseberg L.H."/>
            <person name="Langlade N.B."/>
        </authorList>
    </citation>
    <scope>NUCLEOTIDE SEQUENCE [LARGE SCALE GENOMIC DNA]</scope>
    <source>
        <strain evidence="17">cv. SF193</strain>
    </source>
</reference>
<evidence type="ECO:0000256" key="2">
    <source>
        <dbReference type="ARBA" id="ARBA00001947"/>
    </source>
</evidence>
<dbReference type="GO" id="GO:0016874">
    <property type="term" value="F:ligase activity"/>
    <property type="evidence" value="ECO:0007669"/>
    <property type="project" value="UniProtKB-KW"/>
</dbReference>
<keyword evidence="13" id="KW-0472">Membrane</keyword>
<dbReference type="UniPathway" id="UPA00143"/>
<sequence>MFTGVINFNFTLPNPSLFTAEICYAAAPVALLMIAVYSISSKKNKKKKEEIIATEIVEEATVDDVRVLYKRRRSYDDEICWKVSYKRRRSYDDDEICWKSASDVLFKEDENAMMLEEDARYAEELQVLEALQASQISTQSPSLSSLLMQVVCKICLEKHESWQMFTNSTCSHSFCYDCTAKHATTQIQSKRKTIACPGINCNSTLDSNMLRLIIPRETLIKWDEFLCESLIPESQKLYCPFTDCSVLLINDDTSNGVTKINCPVCRRSFCKVCRVPWHSKLSCKEYGKLKGKNVDEMAVALAKKKKWKKCPNCNYFVEKAEGCVHITCRCKYEFCYTCGAKWSHSHYGCKRRNGVNIGN</sequence>
<dbReference type="SUPFAM" id="SSF57850">
    <property type="entry name" value="RING/U-box"/>
    <property type="match status" value="3"/>
</dbReference>
<dbReference type="InterPro" id="IPR001841">
    <property type="entry name" value="Znf_RING"/>
</dbReference>
<evidence type="ECO:0000256" key="7">
    <source>
        <dbReference type="ARBA" id="ARBA00022723"/>
    </source>
</evidence>
<keyword evidence="7" id="KW-0479">Metal-binding</keyword>
<name>A0A251U321_HELAN</name>
<evidence type="ECO:0000256" key="5">
    <source>
        <dbReference type="ARBA" id="ARBA00012251"/>
    </source>
</evidence>
<gene>
    <name evidence="16" type="ORF">HannXRQ_Chr08g0215671</name>
</gene>
<evidence type="ECO:0000256" key="8">
    <source>
        <dbReference type="ARBA" id="ARBA00022737"/>
    </source>
</evidence>
<protein>
    <recommendedName>
        <fullName evidence="5">RBR-type E3 ubiquitin transferase</fullName>
        <ecNumber evidence="5">2.3.2.31</ecNumber>
    </recommendedName>
</protein>
<evidence type="ECO:0000259" key="14">
    <source>
        <dbReference type="PROSITE" id="PS50089"/>
    </source>
</evidence>
<evidence type="ECO:0000313" key="16">
    <source>
        <dbReference type="EMBL" id="OTG17757.1"/>
    </source>
</evidence>
<keyword evidence="9 12" id="KW-0863">Zinc-finger</keyword>
<dbReference type="OMA" id="KKNWQKC"/>
<evidence type="ECO:0000256" key="1">
    <source>
        <dbReference type="ARBA" id="ARBA00001798"/>
    </source>
</evidence>
<evidence type="ECO:0000259" key="15">
    <source>
        <dbReference type="PROSITE" id="PS51873"/>
    </source>
</evidence>
<dbReference type="STRING" id="4232.A0A251U321"/>
<dbReference type="PROSITE" id="PS51873">
    <property type="entry name" value="TRIAD"/>
    <property type="match status" value="1"/>
</dbReference>
<dbReference type="Proteomes" id="UP000215914">
    <property type="component" value="Chromosome 8"/>
</dbReference>
<dbReference type="GO" id="GO:0005737">
    <property type="term" value="C:cytoplasm"/>
    <property type="evidence" value="ECO:0000318"/>
    <property type="project" value="GO_Central"/>
</dbReference>
<dbReference type="InterPro" id="IPR013083">
    <property type="entry name" value="Znf_RING/FYVE/PHD"/>
</dbReference>
<keyword evidence="16" id="KW-0436">Ligase</keyword>
<dbReference type="GO" id="GO:0008270">
    <property type="term" value="F:zinc ion binding"/>
    <property type="evidence" value="ECO:0007669"/>
    <property type="project" value="UniProtKB-KW"/>
</dbReference>
<comment type="function">
    <text evidence="3">Might act as an E3 ubiquitin-protein ligase, or as part of E3 complex, which accepts ubiquitin from specific E2 ubiquitin-conjugating enzymes and then transfers it to substrates.</text>
</comment>
<dbReference type="Gene3D" id="1.20.120.1750">
    <property type="match status" value="1"/>
</dbReference>
<feature type="domain" description="RING-type" evidence="14">
    <location>
        <begin position="152"/>
        <end position="197"/>
    </location>
</feature>
<evidence type="ECO:0000256" key="4">
    <source>
        <dbReference type="ARBA" id="ARBA00005884"/>
    </source>
</evidence>
<keyword evidence="13" id="KW-0812">Transmembrane</keyword>
<keyword evidence="8" id="KW-0677">Repeat</keyword>
<dbReference type="GO" id="GO:0000151">
    <property type="term" value="C:ubiquitin ligase complex"/>
    <property type="evidence" value="ECO:0000318"/>
    <property type="project" value="GO_Central"/>
</dbReference>
<proteinExistence type="inferred from homology"/>
<dbReference type="CDD" id="cd22584">
    <property type="entry name" value="Rcat_RBR_unk"/>
    <property type="match status" value="1"/>
</dbReference>
<dbReference type="PANTHER" id="PTHR11685">
    <property type="entry name" value="RBR FAMILY RING FINGER AND IBR DOMAIN-CONTAINING"/>
    <property type="match status" value="1"/>
</dbReference>
<evidence type="ECO:0000256" key="12">
    <source>
        <dbReference type="PROSITE-ProRule" id="PRU00175"/>
    </source>
</evidence>
<keyword evidence="6" id="KW-0808">Transferase</keyword>
<dbReference type="GO" id="GO:0016567">
    <property type="term" value="P:protein ubiquitination"/>
    <property type="evidence" value="ECO:0007669"/>
    <property type="project" value="UniProtKB-UniPathway"/>
</dbReference>